<dbReference type="AlphaFoldDB" id="A0A1M6RN15"/>
<dbReference type="EC" id="2.7.13.3" evidence="2"/>
<feature type="transmembrane region" description="Helical" evidence="4">
    <location>
        <begin position="327"/>
        <end position="344"/>
    </location>
</feature>
<dbReference type="Pfam" id="PF02518">
    <property type="entry name" value="HATPase_c"/>
    <property type="match status" value="1"/>
</dbReference>
<accession>A0A1M6RN15</accession>
<keyword evidence="7" id="KW-0418">Kinase</keyword>
<evidence type="ECO:0000313" key="7">
    <source>
        <dbReference type="EMBL" id="SHK33842.1"/>
    </source>
</evidence>
<evidence type="ECO:0000256" key="3">
    <source>
        <dbReference type="ARBA" id="ARBA00022553"/>
    </source>
</evidence>
<name>A0A1M6RN15_9FLAO</name>
<keyword evidence="5" id="KW-0732">Signal</keyword>
<dbReference type="InterPro" id="IPR003661">
    <property type="entry name" value="HisK_dim/P_dom"/>
</dbReference>
<dbReference type="Proteomes" id="UP000184314">
    <property type="component" value="Unassembled WGS sequence"/>
</dbReference>
<evidence type="ECO:0000256" key="2">
    <source>
        <dbReference type="ARBA" id="ARBA00012438"/>
    </source>
</evidence>
<dbReference type="EMBL" id="FQZX01000002">
    <property type="protein sequence ID" value="SHK33842.1"/>
    <property type="molecule type" value="Genomic_DNA"/>
</dbReference>
<feature type="transmembrane region" description="Helical" evidence="4">
    <location>
        <begin position="302"/>
        <end position="321"/>
    </location>
</feature>
<evidence type="ECO:0000256" key="5">
    <source>
        <dbReference type="SAM" id="SignalP"/>
    </source>
</evidence>
<keyword evidence="7" id="KW-0808">Transferase</keyword>
<feature type="chain" id="PRO_5012635777" description="histidine kinase" evidence="5">
    <location>
        <begin position="22"/>
        <end position="721"/>
    </location>
</feature>
<dbReference type="Gene3D" id="2.60.120.260">
    <property type="entry name" value="Galactose-binding domain-like"/>
    <property type="match status" value="1"/>
</dbReference>
<feature type="transmembrane region" description="Helical" evidence="4">
    <location>
        <begin position="271"/>
        <end position="295"/>
    </location>
</feature>
<evidence type="ECO:0000313" key="8">
    <source>
        <dbReference type="Proteomes" id="UP000184314"/>
    </source>
</evidence>
<dbReference type="Gene3D" id="1.10.287.130">
    <property type="match status" value="1"/>
</dbReference>
<dbReference type="InterPro" id="IPR036890">
    <property type="entry name" value="HATPase_C_sf"/>
</dbReference>
<feature type="transmembrane region" description="Helical" evidence="4">
    <location>
        <begin position="356"/>
        <end position="374"/>
    </location>
</feature>
<keyword evidence="4" id="KW-1133">Transmembrane helix</keyword>
<dbReference type="SUPFAM" id="SSF55874">
    <property type="entry name" value="ATPase domain of HSP90 chaperone/DNA topoisomerase II/histidine kinase"/>
    <property type="match status" value="1"/>
</dbReference>
<gene>
    <name evidence="7" type="ORF">SAMN04488007_2791</name>
</gene>
<dbReference type="InterPro" id="IPR036097">
    <property type="entry name" value="HisK_dim/P_sf"/>
</dbReference>
<dbReference type="InterPro" id="IPR005467">
    <property type="entry name" value="His_kinase_dom"/>
</dbReference>
<feature type="transmembrane region" description="Helical" evidence="4">
    <location>
        <begin position="238"/>
        <end position="259"/>
    </location>
</feature>
<dbReference type="SUPFAM" id="SSF47384">
    <property type="entry name" value="Homodimeric domain of signal transducing histidine kinase"/>
    <property type="match status" value="1"/>
</dbReference>
<dbReference type="PANTHER" id="PTHR43065:SF42">
    <property type="entry name" value="TWO-COMPONENT SENSOR PPRA"/>
    <property type="match status" value="1"/>
</dbReference>
<feature type="transmembrane region" description="Helical" evidence="4">
    <location>
        <begin position="394"/>
        <end position="410"/>
    </location>
</feature>
<dbReference type="GO" id="GO:0000155">
    <property type="term" value="F:phosphorelay sensor kinase activity"/>
    <property type="evidence" value="ECO:0007669"/>
    <property type="project" value="InterPro"/>
</dbReference>
<dbReference type="PROSITE" id="PS50109">
    <property type="entry name" value="HIS_KIN"/>
    <property type="match status" value="1"/>
</dbReference>
<sequence>MIRQSLIFITLFFCMLFTASGQENPIDKNGLALDTIVHFTKADLDSIFGLRLTNKAGWIFKSGNKQDASSIDIDLAGWERLNPSQITNDMADSSGKFEGWFRLQFTIDSAFAKLPLYLDKEDHAAEDIYINGKLFRQFGEKGNDRASFKEHIQDFEIRSPIFLEPDTTYTLAIHYVDYSTYWGIAKWLPLGSTRFVTNDYFDYMSFIGYRHLFDLLSSLIFFILFWLLYFLIKEESELLFIALFSTIMLLENFSTAFYGGDSLYFTIPSHYMIILAYCGFYLELCFYLFCVLFAYKIYYGKVPKWLILGSLIIPLFFFFATNDIGDFLYFIFKISIGIFLIYLSIKSKNKVLSARILLYCLTLSYVFTLVGLLVRQSSIKDDFSLRLIMVHSDTIGKAILFLGMLAYVAYRMREKNEDMRQNAVELIRVEAEKSALITSQNEKLELKVKERTSELNQSLEELKATQSQLIQSEKMASLGELTAGIAHEIQNPLNFVNNFSEVNKELLDELEEEIDNGNYDEVKALAKDVSANEDKIIFHGKRADGIVKGMLQHSRSSTGQKELTDINTLSDEYLRLGYHGLRAKDKTFNATLNTDFDDSIGKLNIVAQDMGRVILNLITNAFYVVKKKKEENPKGYNPTVSVSTEKQGNMILIKVSDNGNGVPKEVLDKIFQPFFTTKPSGEGTGLGLSLSYDIVKVHGGELTVETKQGEGTTFTISLPMN</sequence>
<reference evidence="8" key="1">
    <citation type="submission" date="2016-11" db="EMBL/GenBank/DDBJ databases">
        <authorList>
            <person name="Varghese N."/>
            <person name="Submissions S."/>
        </authorList>
    </citation>
    <scope>NUCLEOTIDE SEQUENCE [LARGE SCALE GENOMIC DNA]</scope>
    <source>
        <strain evidence="8">DSM 16478</strain>
    </source>
</reference>
<dbReference type="PRINTS" id="PR00344">
    <property type="entry name" value="BCTRLSENSOR"/>
</dbReference>
<evidence type="ECO:0000256" key="4">
    <source>
        <dbReference type="SAM" id="Phobius"/>
    </source>
</evidence>
<dbReference type="InterPro" id="IPR003594">
    <property type="entry name" value="HATPase_dom"/>
</dbReference>
<dbReference type="STRING" id="228958.SAMN04488007_2791"/>
<feature type="transmembrane region" description="Helical" evidence="4">
    <location>
        <begin position="212"/>
        <end position="231"/>
    </location>
</feature>
<evidence type="ECO:0000256" key="1">
    <source>
        <dbReference type="ARBA" id="ARBA00000085"/>
    </source>
</evidence>
<keyword evidence="4" id="KW-0812">Transmembrane</keyword>
<proteinExistence type="predicted"/>
<dbReference type="SMART" id="SM00387">
    <property type="entry name" value="HATPase_c"/>
    <property type="match status" value="1"/>
</dbReference>
<dbReference type="CDD" id="cd00082">
    <property type="entry name" value="HisKA"/>
    <property type="match status" value="1"/>
</dbReference>
<keyword evidence="4" id="KW-0472">Membrane</keyword>
<keyword evidence="3" id="KW-0597">Phosphoprotein</keyword>
<feature type="signal peptide" evidence="5">
    <location>
        <begin position="1"/>
        <end position="21"/>
    </location>
</feature>
<organism evidence="7 8">
    <name type="scientific">Maribacter aquivivus</name>
    <dbReference type="NCBI Taxonomy" id="228958"/>
    <lineage>
        <taxon>Bacteria</taxon>
        <taxon>Pseudomonadati</taxon>
        <taxon>Bacteroidota</taxon>
        <taxon>Flavobacteriia</taxon>
        <taxon>Flavobacteriales</taxon>
        <taxon>Flavobacteriaceae</taxon>
        <taxon>Maribacter</taxon>
    </lineage>
</organism>
<dbReference type="Gene3D" id="3.30.565.10">
    <property type="entry name" value="Histidine kinase-like ATPase, C-terminal domain"/>
    <property type="match status" value="1"/>
</dbReference>
<comment type="catalytic activity">
    <reaction evidence="1">
        <text>ATP + protein L-histidine = ADP + protein N-phospho-L-histidine.</text>
        <dbReference type="EC" id="2.7.13.3"/>
    </reaction>
</comment>
<feature type="domain" description="Histidine kinase" evidence="6">
    <location>
        <begin position="484"/>
        <end position="721"/>
    </location>
</feature>
<evidence type="ECO:0000259" key="6">
    <source>
        <dbReference type="PROSITE" id="PS50109"/>
    </source>
</evidence>
<dbReference type="RefSeq" id="WP_244534052.1">
    <property type="nucleotide sequence ID" value="NZ_FQZX01000002.1"/>
</dbReference>
<protein>
    <recommendedName>
        <fullName evidence="2">histidine kinase</fullName>
        <ecNumber evidence="2">2.7.13.3</ecNumber>
    </recommendedName>
</protein>
<dbReference type="PANTHER" id="PTHR43065">
    <property type="entry name" value="SENSOR HISTIDINE KINASE"/>
    <property type="match status" value="1"/>
</dbReference>
<keyword evidence="8" id="KW-1185">Reference proteome</keyword>
<dbReference type="InterPro" id="IPR004358">
    <property type="entry name" value="Sig_transdc_His_kin-like_C"/>
</dbReference>